<gene>
    <name evidence="1" type="ORF">IM811_007356</name>
</gene>
<dbReference type="SUPFAM" id="SSF50475">
    <property type="entry name" value="FMN-binding split barrel"/>
    <property type="match status" value="1"/>
</dbReference>
<evidence type="ECO:0000313" key="1">
    <source>
        <dbReference type="EMBL" id="KAF9756412.1"/>
    </source>
</evidence>
<comment type="caution">
    <text evidence="1">The sequence shown here is derived from an EMBL/GenBank/DDBJ whole genome shotgun (WGS) entry which is preliminary data.</text>
</comment>
<dbReference type="PANTHER" id="PTHR34071">
    <property type="entry name" value="5-NITROIMIDAZOLE ANTIBIOTICS RESISTANCE PROTEIN, NIMA-FAMILY-RELATED PROTEIN-RELATED"/>
    <property type="match status" value="1"/>
</dbReference>
<accession>A0A8H7NIP9</accession>
<sequence length="292" mass="31924">MQPATLRRHGQRGTYDLKSAKDVFDDCFISHVSYVVDGLPACMPMIALIMEDPEADTLRSSELGERLSNGANEDLKNGIQKDGNTTFVYLHGHPSTKLMELVREANRRQSEDVQSTTETNGQIANNNSLGEVKVCITATKVDGLVLSSAPNGHTFNYRSATIHGTCEPVSSKTTKHAVMRAVTQKIVANRWEEVNPVASMQVSLVYVVKVHIDALSVKSRTGIPGIQPRNKEKDGPDIQIPPWTGVIPLWEELGTPVDSGLTPNAVVSGNLKAYIETRNERQQAYSKKAASS</sequence>
<proteinExistence type="predicted"/>
<protein>
    <submittedName>
        <fullName evidence="1">Uncharacterized protein</fullName>
    </submittedName>
</protein>
<evidence type="ECO:0000313" key="2">
    <source>
        <dbReference type="Proteomes" id="UP000616885"/>
    </source>
</evidence>
<dbReference type="Proteomes" id="UP000616885">
    <property type="component" value="Unassembled WGS sequence"/>
</dbReference>
<dbReference type="PANTHER" id="PTHR34071:SF2">
    <property type="entry name" value="FLAVIN-NUCLEOTIDE-BINDING PROTEIN"/>
    <property type="match status" value="1"/>
</dbReference>
<dbReference type="Pfam" id="PF12900">
    <property type="entry name" value="Pyridox_ox_2"/>
    <property type="match status" value="1"/>
</dbReference>
<dbReference type="Gene3D" id="2.30.110.10">
    <property type="entry name" value="Electron Transport, Fmn-binding Protein, Chain A"/>
    <property type="match status" value="1"/>
</dbReference>
<dbReference type="InterPro" id="IPR024747">
    <property type="entry name" value="Pyridox_Oxase-rel"/>
</dbReference>
<organism evidence="1 2">
    <name type="scientific">Bionectria ochroleuca</name>
    <name type="common">Gliocladium roseum</name>
    <dbReference type="NCBI Taxonomy" id="29856"/>
    <lineage>
        <taxon>Eukaryota</taxon>
        <taxon>Fungi</taxon>
        <taxon>Dikarya</taxon>
        <taxon>Ascomycota</taxon>
        <taxon>Pezizomycotina</taxon>
        <taxon>Sordariomycetes</taxon>
        <taxon>Hypocreomycetidae</taxon>
        <taxon>Hypocreales</taxon>
        <taxon>Bionectriaceae</taxon>
        <taxon>Clonostachys</taxon>
    </lineage>
</organism>
<dbReference type="EMBL" id="JADCTT010000002">
    <property type="protein sequence ID" value="KAF9756412.1"/>
    <property type="molecule type" value="Genomic_DNA"/>
</dbReference>
<reference evidence="1" key="1">
    <citation type="submission" date="2020-10" db="EMBL/GenBank/DDBJ databases">
        <title>High-Quality Genome Resource of Clonostachys rosea strain S41 by Oxford Nanopore Long-Read Sequencing.</title>
        <authorList>
            <person name="Wang H."/>
        </authorList>
    </citation>
    <scope>NUCLEOTIDE SEQUENCE</scope>
    <source>
        <strain evidence="1">S41</strain>
    </source>
</reference>
<dbReference type="AlphaFoldDB" id="A0A8H7NIP9"/>
<dbReference type="InterPro" id="IPR012349">
    <property type="entry name" value="Split_barrel_FMN-bd"/>
</dbReference>
<name>A0A8H7NIP9_BIOOC</name>